<evidence type="ECO:0000256" key="5">
    <source>
        <dbReference type="ARBA" id="ARBA00022553"/>
    </source>
</evidence>
<dbReference type="PANTHER" id="PTHR44936">
    <property type="entry name" value="SENSOR PROTEIN CREC"/>
    <property type="match status" value="1"/>
</dbReference>
<dbReference type="CDD" id="cd00075">
    <property type="entry name" value="HATPase"/>
    <property type="match status" value="1"/>
</dbReference>
<proteinExistence type="predicted"/>
<dbReference type="PROSITE" id="PS50109">
    <property type="entry name" value="HIS_KIN"/>
    <property type="match status" value="1"/>
</dbReference>
<protein>
    <recommendedName>
        <fullName evidence="3">histidine kinase</fullName>
        <ecNumber evidence="3">2.7.13.3</ecNumber>
    </recommendedName>
</protein>
<evidence type="ECO:0000256" key="9">
    <source>
        <dbReference type="ARBA" id="ARBA00022840"/>
    </source>
</evidence>
<accession>A0ABP9ZYJ2</accession>
<evidence type="ECO:0000313" key="13">
    <source>
        <dbReference type="Proteomes" id="UP001481413"/>
    </source>
</evidence>
<evidence type="ECO:0000259" key="11">
    <source>
        <dbReference type="PROSITE" id="PS50109"/>
    </source>
</evidence>
<dbReference type="SUPFAM" id="SSF55874">
    <property type="entry name" value="ATPase domain of HSP90 chaperone/DNA topoisomerase II/histidine kinase"/>
    <property type="match status" value="1"/>
</dbReference>
<dbReference type="Pfam" id="PF07696">
    <property type="entry name" value="7TMR-DISMED2"/>
    <property type="match status" value="1"/>
</dbReference>
<evidence type="ECO:0000256" key="10">
    <source>
        <dbReference type="SAM" id="Phobius"/>
    </source>
</evidence>
<comment type="catalytic activity">
    <reaction evidence="1">
        <text>ATP + protein L-histidine = ADP + protein N-phospho-L-histidine.</text>
        <dbReference type="EC" id="2.7.13.3"/>
    </reaction>
</comment>
<dbReference type="InterPro" id="IPR003661">
    <property type="entry name" value="HisK_dim/P_dom"/>
</dbReference>
<dbReference type="Gene3D" id="1.10.287.130">
    <property type="match status" value="1"/>
</dbReference>
<evidence type="ECO:0000256" key="7">
    <source>
        <dbReference type="ARBA" id="ARBA00022741"/>
    </source>
</evidence>
<evidence type="ECO:0000256" key="1">
    <source>
        <dbReference type="ARBA" id="ARBA00000085"/>
    </source>
</evidence>
<evidence type="ECO:0000256" key="8">
    <source>
        <dbReference type="ARBA" id="ARBA00022777"/>
    </source>
</evidence>
<feature type="transmembrane region" description="Helical" evidence="10">
    <location>
        <begin position="212"/>
        <end position="230"/>
    </location>
</feature>
<evidence type="ECO:0000256" key="6">
    <source>
        <dbReference type="ARBA" id="ARBA00022679"/>
    </source>
</evidence>
<dbReference type="PRINTS" id="PR00344">
    <property type="entry name" value="BCTRLSENSOR"/>
</dbReference>
<dbReference type="SMART" id="SM00387">
    <property type="entry name" value="HATPase_c"/>
    <property type="match status" value="1"/>
</dbReference>
<dbReference type="InterPro" id="IPR003594">
    <property type="entry name" value="HATPase_dom"/>
</dbReference>
<evidence type="ECO:0000313" key="12">
    <source>
        <dbReference type="EMBL" id="GAA6145210.1"/>
    </source>
</evidence>
<sequence>MFGFPYYGPFSSVLLTVLVSVLLSLLSPLSNASEMSELNTDSGSVTLTPGESVLAGKHWRYIETSQLTPEEVHTQLASLDVVTAWQQSTEDYLNLGMAHDGYWLTLSVTSEEDGQWYLRNRYSLLDLAILFQCPHGVTDSSQCSVTLGGDRIPYHERVIDHPNLILPVDVSAGQTYDLYLYVTTEGTYQLPMEFVGQEQLQEQLIHNGVFRGAYYAVMLAMALYNLVLFFAVRDRLYLYYTAFVSSFLFFHMNFEGSAYGYFWPDSPELNSFMVPLTFAISQFFFALFLPQLLYLRNYCPKADMVYRIYVPVTLAFAVMSFAAPYQTAVSWQNYVNSFLAIYTLIAGIRAWTQGHKPAKYFTLAWLAFMVGVVSANLSALGVIPGTPLVLYGYQIGSVFDVILISLAMGARINMLRDARERDQRRLTDSQNESIRLLKQYEDLYQNSLSGRFQLNSQCEVIGCNPAFASILGFRNVDEVLQVKPHLDQLIETPQASIELWDVLERHTQVSGYELTLMPKRGSAVKAILTMRRDKRGDDACWAGSFLNVTEKYEQENALQKLQENRQASMQQLVMGVSHEMNTPLGNIRLAATHIQDRVEHDVTQIDPDFKSAIHQVNDNIARLADLNKLIQSSMGDTSSQQPDSIYLRSWFSTWTEDTLKRYPKLELEVISYPDTALWRGQVTLLERVLNQLTDNAVVHNSEVYNGTQLYVRVSASLEDDSLTIEFQDNGRGISADAKDKIFMPFYTTRRAEATKKGLGLYEVHNLVTHVMGGSLNCPDVNQGFAIQITLPEVEQELRPAGDFPSQASW</sequence>
<dbReference type="SMART" id="SM00388">
    <property type="entry name" value="HisKA"/>
    <property type="match status" value="1"/>
</dbReference>
<dbReference type="RefSeq" id="WP_353294149.1">
    <property type="nucleotide sequence ID" value="NZ_BAABWH010000003.1"/>
</dbReference>
<keyword evidence="6" id="KW-0808">Transferase</keyword>
<dbReference type="Gene3D" id="3.30.450.20">
    <property type="entry name" value="PAS domain"/>
    <property type="match status" value="1"/>
</dbReference>
<dbReference type="Pfam" id="PF07695">
    <property type="entry name" value="7TMR-DISM_7TM"/>
    <property type="match status" value="1"/>
</dbReference>
<dbReference type="PANTHER" id="PTHR44936:SF10">
    <property type="entry name" value="SENSOR PROTEIN RSTB"/>
    <property type="match status" value="1"/>
</dbReference>
<keyword evidence="5" id="KW-0597">Phosphoprotein</keyword>
<keyword evidence="4" id="KW-1003">Cell membrane</keyword>
<keyword evidence="13" id="KW-1185">Reference proteome</keyword>
<comment type="subcellular location">
    <subcellularLocation>
        <location evidence="2">Cell membrane</location>
        <topology evidence="2">Multi-pass membrane protein</topology>
    </subcellularLocation>
</comment>
<keyword evidence="9" id="KW-0067">ATP-binding</keyword>
<dbReference type="EC" id="2.7.13.3" evidence="3"/>
<gene>
    <name evidence="12" type="ORF">NBRC116585_13280</name>
</gene>
<evidence type="ECO:0000256" key="2">
    <source>
        <dbReference type="ARBA" id="ARBA00004651"/>
    </source>
</evidence>
<dbReference type="CDD" id="cd00082">
    <property type="entry name" value="HisKA"/>
    <property type="match status" value="1"/>
</dbReference>
<comment type="caution">
    <text evidence="12">The sequence shown here is derived from an EMBL/GenBank/DDBJ whole genome shotgun (WGS) entry which is preliminary data.</text>
</comment>
<feature type="domain" description="Histidine kinase" evidence="11">
    <location>
        <begin position="575"/>
        <end position="794"/>
    </location>
</feature>
<keyword evidence="7" id="KW-0547">Nucleotide-binding</keyword>
<reference evidence="12 13" key="1">
    <citation type="submission" date="2024-04" db="EMBL/GenBank/DDBJ databases">
        <title>Draft genome sequence of Thalassolituus maritimus NBRC 116585.</title>
        <authorList>
            <person name="Miyakawa T."/>
            <person name="Kusuya Y."/>
            <person name="Miura T."/>
        </authorList>
    </citation>
    <scope>NUCLEOTIDE SEQUENCE [LARGE SCALE GENOMIC DNA]</scope>
    <source>
        <strain evidence="12 13">5NW40-0001</strain>
    </source>
</reference>
<dbReference type="SUPFAM" id="SSF47384">
    <property type="entry name" value="Homodimeric domain of signal transducing histidine kinase"/>
    <property type="match status" value="1"/>
</dbReference>
<feature type="transmembrane region" description="Helical" evidence="10">
    <location>
        <begin position="274"/>
        <end position="294"/>
    </location>
</feature>
<evidence type="ECO:0000256" key="4">
    <source>
        <dbReference type="ARBA" id="ARBA00022475"/>
    </source>
</evidence>
<dbReference type="Proteomes" id="UP001481413">
    <property type="component" value="Unassembled WGS sequence"/>
</dbReference>
<keyword evidence="10" id="KW-0472">Membrane</keyword>
<feature type="transmembrane region" description="Helical" evidence="10">
    <location>
        <begin position="237"/>
        <end position="254"/>
    </location>
</feature>
<dbReference type="InterPro" id="IPR050980">
    <property type="entry name" value="2C_sensor_his_kinase"/>
</dbReference>
<keyword evidence="10" id="KW-1133">Transmembrane helix</keyword>
<organism evidence="12 13">
    <name type="scientific">Thalassolituus maritimus</name>
    <dbReference type="NCBI Taxonomy" id="484498"/>
    <lineage>
        <taxon>Bacteria</taxon>
        <taxon>Pseudomonadati</taxon>
        <taxon>Pseudomonadota</taxon>
        <taxon>Gammaproteobacteria</taxon>
        <taxon>Oceanospirillales</taxon>
        <taxon>Oceanospirillaceae</taxon>
        <taxon>Thalassolituus</taxon>
    </lineage>
</organism>
<dbReference type="EMBL" id="BAABWH010000003">
    <property type="protein sequence ID" value="GAA6145210.1"/>
    <property type="molecule type" value="Genomic_DNA"/>
</dbReference>
<dbReference type="SUPFAM" id="SSF55785">
    <property type="entry name" value="PYP-like sensor domain (PAS domain)"/>
    <property type="match status" value="1"/>
</dbReference>
<dbReference type="InterPro" id="IPR036097">
    <property type="entry name" value="HisK_dim/P_sf"/>
</dbReference>
<keyword evidence="10" id="KW-0812">Transmembrane</keyword>
<feature type="transmembrane region" description="Helical" evidence="10">
    <location>
        <begin position="395"/>
        <end position="415"/>
    </location>
</feature>
<dbReference type="Pfam" id="PF02518">
    <property type="entry name" value="HATPase_c"/>
    <property type="match status" value="1"/>
</dbReference>
<evidence type="ECO:0000256" key="3">
    <source>
        <dbReference type="ARBA" id="ARBA00012438"/>
    </source>
</evidence>
<keyword evidence="8" id="KW-0418">Kinase</keyword>
<feature type="transmembrane region" description="Helical" evidence="10">
    <location>
        <begin position="306"/>
        <end position="325"/>
    </location>
</feature>
<name>A0ABP9ZYJ2_9GAMM</name>
<dbReference type="InterPro" id="IPR035965">
    <property type="entry name" value="PAS-like_dom_sf"/>
</dbReference>
<dbReference type="InterPro" id="IPR036890">
    <property type="entry name" value="HATPase_C_sf"/>
</dbReference>
<dbReference type="InterPro" id="IPR011623">
    <property type="entry name" value="7TMR_DISM_rcpt_extracell_dom1"/>
</dbReference>
<feature type="transmembrane region" description="Helical" evidence="10">
    <location>
        <begin position="363"/>
        <end position="383"/>
    </location>
</feature>
<dbReference type="InterPro" id="IPR004358">
    <property type="entry name" value="Sig_transdc_His_kin-like_C"/>
</dbReference>
<dbReference type="InterPro" id="IPR005467">
    <property type="entry name" value="His_kinase_dom"/>
</dbReference>
<dbReference type="InterPro" id="IPR011622">
    <property type="entry name" value="7TMR_DISM_rcpt_extracell_dom2"/>
</dbReference>
<dbReference type="Gene3D" id="3.30.565.10">
    <property type="entry name" value="Histidine kinase-like ATPase, C-terminal domain"/>
    <property type="match status" value="1"/>
</dbReference>
<dbReference type="Gene3D" id="2.60.40.2380">
    <property type="match status" value="1"/>
</dbReference>
<feature type="transmembrane region" description="Helical" evidence="10">
    <location>
        <begin position="331"/>
        <end position="351"/>
    </location>
</feature>